<evidence type="ECO:0000256" key="5">
    <source>
        <dbReference type="ARBA" id="ARBA00023295"/>
    </source>
</evidence>
<evidence type="ECO:0000313" key="7">
    <source>
        <dbReference type="EMBL" id="KAF4307626.1"/>
    </source>
</evidence>
<dbReference type="GO" id="GO:0015926">
    <property type="term" value="F:glucosidase activity"/>
    <property type="evidence" value="ECO:0007669"/>
    <property type="project" value="InterPro"/>
</dbReference>
<dbReference type="AlphaFoldDB" id="A0A8H4IUA8"/>
<feature type="chain" id="PRO_5034852179" description="Arabinogalactan endo-beta-1,4-galactanase" evidence="6">
    <location>
        <begin position="23"/>
        <end position="355"/>
    </location>
</feature>
<evidence type="ECO:0000256" key="2">
    <source>
        <dbReference type="ARBA" id="ARBA00010687"/>
    </source>
</evidence>
<accession>A0A8H4IUA8</accession>
<dbReference type="GO" id="GO:0045490">
    <property type="term" value="P:pectin catabolic process"/>
    <property type="evidence" value="ECO:0007669"/>
    <property type="project" value="TreeGrafter"/>
</dbReference>
<dbReference type="Proteomes" id="UP000572817">
    <property type="component" value="Unassembled WGS sequence"/>
</dbReference>
<keyword evidence="5 6" id="KW-0326">Glycosidase</keyword>
<dbReference type="OrthoDB" id="110914at2759"/>
<dbReference type="InterPro" id="IPR011683">
    <property type="entry name" value="Glyco_hydro_53"/>
</dbReference>
<organism evidence="7 8">
    <name type="scientific">Botryosphaeria dothidea</name>
    <dbReference type="NCBI Taxonomy" id="55169"/>
    <lineage>
        <taxon>Eukaryota</taxon>
        <taxon>Fungi</taxon>
        <taxon>Dikarya</taxon>
        <taxon>Ascomycota</taxon>
        <taxon>Pezizomycotina</taxon>
        <taxon>Dothideomycetes</taxon>
        <taxon>Dothideomycetes incertae sedis</taxon>
        <taxon>Botryosphaeriales</taxon>
        <taxon>Botryosphaeriaceae</taxon>
        <taxon>Botryosphaeria</taxon>
    </lineage>
</organism>
<comment type="catalytic activity">
    <reaction evidence="1 6">
        <text>The enzyme specifically hydrolyzes (1-&gt;4)-beta-D-galactosidic linkages in type I arabinogalactans.</text>
        <dbReference type="EC" id="3.2.1.89"/>
    </reaction>
</comment>
<name>A0A8H4IUA8_9PEZI</name>
<reference evidence="7" key="1">
    <citation type="submission" date="2020-04" db="EMBL/GenBank/DDBJ databases">
        <title>Genome Assembly and Annotation of Botryosphaeria dothidea sdau 11-99, a Latent Pathogen of Apple Fruit Ring Rot in China.</title>
        <authorList>
            <person name="Yu C."/>
            <person name="Diao Y."/>
            <person name="Lu Q."/>
            <person name="Zhao J."/>
            <person name="Cui S."/>
            <person name="Peng C."/>
            <person name="He B."/>
            <person name="Liu H."/>
        </authorList>
    </citation>
    <scope>NUCLEOTIDE SEQUENCE [LARGE SCALE GENOMIC DNA]</scope>
    <source>
        <strain evidence="7">Sdau11-99</strain>
    </source>
</reference>
<dbReference type="SUPFAM" id="SSF51445">
    <property type="entry name" value="(Trans)glycosidases"/>
    <property type="match status" value="1"/>
</dbReference>
<dbReference type="EMBL" id="WWBZ02000022">
    <property type="protein sequence ID" value="KAF4307626.1"/>
    <property type="molecule type" value="Genomic_DNA"/>
</dbReference>
<keyword evidence="6" id="KW-0732">Signal</keyword>
<evidence type="ECO:0000313" key="8">
    <source>
        <dbReference type="Proteomes" id="UP000572817"/>
    </source>
</evidence>
<dbReference type="EC" id="3.2.1.89" evidence="3 6"/>
<comment type="caution">
    <text evidence="7">The sequence shown here is derived from an EMBL/GenBank/DDBJ whole genome shotgun (WGS) entry which is preliminary data.</text>
</comment>
<evidence type="ECO:0000256" key="3">
    <source>
        <dbReference type="ARBA" id="ARBA00012556"/>
    </source>
</evidence>
<dbReference type="PANTHER" id="PTHR34983">
    <property type="entry name" value="ARABINOGALACTAN ENDO-BETA-1,4-GALACTANASE A"/>
    <property type="match status" value="1"/>
</dbReference>
<protein>
    <recommendedName>
        <fullName evidence="3 6">Arabinogalactan endo-beta-1,4-galactanase</fullName>
        <ecNumber evidence="3 6">3.2.1.89</ecNumber>
    </recommendedName>
</protein>
<dbReference type="InterPro" id="IPR017853">
    <property type="entry name" value="GH"/>
</dbReference>
<dbReference type="GO" id="GO:0031218">
    <property type="term" value="F:arabinogalactan endo-1,4-beta-galactosidase activity"/>
    <property type="evidence" value="ECO:0007669"/>
    <property type="project" value="UniProtKB-EC"/>
</dbReference>
<sequence length="355" mass="38052">MLSKTFVNSLPLMACAIHGVAAISKGHDLSSAGYMETEQGATWLSESGSTSTIEDILGAGGMDSVRLRLWTGEAYGLDYTLDLAKRFSQAGHKIYLDLHLSDTWADPSNQATPTSFDTSDLAGSVRSYVKSTLQSFSDAGVTLDILSIGNEIIQGMLFPDGKIAHNDFSGFATLWAAARAGVDDAVTAGATKPKVMIHLNNGWDEATMTWWFKGLFDEGTVTQDMVDVFGFSFYPFFDTAATTTALQSSLNTLASTYGKPLYVAETDWPTSCSGVDLSADFAVSAQGQSDWVGAVVDVLNNVPDGLGAGIFYWEPGFINNTALGSDCDDNILFDVNWDNWPKTSATARSSVNMFG</sequence>
<gene>
    <name evidence="7" type="ORF">GTA08_BOTSDO04562</name>
</gene>
<feature type="signal peptide" evidence="6">
    <location>
        <begin position="1"/>
        <end position="22"/>
    </location>
</feature>
<keyword evidence="4 6" id="KW-0378">Hydrolase</keyword>
<evidence type="ECO:0000256" key="4">
    <source>
        <dbReference type="ARBA" id="ARBA00022801"/>
    </source>
</evidence>
<dbReference type="Pfam" id="PF07745">
    <property type="entry name" value="Glyco_hydro_53"/>
    <property type="match status" value="1"/>
</dbReference>
<proteinExistence type="inferred from homology"/>
<dbReference type="Gene3D" id="3.20.20.80">
    <property type="entry name" value="Glycosidases"/>
    <property type="match status" value="1"/>
</dbReference>
<keyword evidence="8" id="KW-1185">Reference proteome</keyword>
<evidence type="ECO:0000256" key="6">
    <source>
        <dbReference type="RuleBase" id="RU361192"/>
    </source>
</evidence>
<evidence type="ECO:0000256" key="1">
    <source>
        <dbReference type="ARBA" id="ARBA00001695"/>
    </source>
</evidence>
<comment type="similarity">
    <text evidence="2 6">Belongs to the glycosyl hydrolase 53 family.</text>
</comment>
<dbReference type="PANTHER" id="PTHR34983:SF1">
    <property type="entry name" value="ARABINOGALACTAN ENDO-BETA-1,4-GALACTANASE A"/>
    <property type="match status" value="1"/>
</dbReference>